<keyword evidence="8" id="KW-1185">Reference proteome</keyword>
<organism evidence="7 8">
    <name type="scientific">Aspergillus pseudocaelatus</name>
    <dbReference type="NCBI Taxonomy" id="1825620"/>
    <lineage>
        <taxon>Eukaryota</taxon>
        <taxon>Fungi</taxon>
        <taxon>Dikarya</taxon>
        <taxon>Ascomycota</taxon>
        <taxon>Pezizomycotina</taxon>
        <taxon>Eurotiomycetes</taxon>
        <taxon>Eurotiomycetidae</taxon>
        <taxon>Eurotiales</taxon>
        <taxon>Aspergillaceae</taxon>
        <taxon>Aspergillus</taxon>
        <taxon>Aspergillus subgen. Circumdati</taxon>
    </lineage>
</organism>
<dbReference type="PANTHER" id="PTHR22600">
    <property type="entry name" value="BETA-HEXOSAMINIDASE"/>
    <property type="match status" value="1"/>
</dbReference>
<feature type="domain" description="Glycoside hydrolase family 20 catalytic" evidence="6">
    <location>
        <begin position="7"/>
        <end position="92"/>
    </location>
</feature>
<keyword evidence="4" id="KW-0732">Signal</keyword>
<name>A0ABQ6WZ59_9EURO</name>
<reference evidence="7 8" key="1">
    <citation type="submission" date="2019-04" db="EMBL/GenBank/DDBJ databases">
        <authorList>
            <consortium name="DOE Joint Genome Institute"/>
            <person name="Mondo S."/>
            <person name="Kjaerbolling I."/>
            <person name="Vesth T."/>
            <person name="Frisvad J.C."/>
            <person name="Nybo J.L."/>
            <person name="Theobald S."/>
            <person name="Kildgaard S."/>
            <person name="Isbrandt T."/>
            <person name="Kuo A."/>
            <person name="Sato A."/>
            <person name="Lyhne E.K."/>
            <person name="Kogle M.E."/>
            <person name="Wiebenga A."/>
            <person name="Kun R.S."/>
            <person name="Lubbers R.J."/>
            <person name="Makela M.R."/>
            <person name="Barry K."/>
            <person name="Chovatia M."/>
            <person name="Clum A."/>
            <person name="Daum C."/>
            <person name="Haridas S."/>
            <person name="He G."/>
            <person name="LaButti K."/>
            <person name="Lipzen A."/>
            <person name="Riley R."/>
            <person name="Salamov A."/>
            <person name="Simmons B.A."/>
            <person name="Magnuson J.K."/>
            <person name="Henrissat B."/>
            <person name="Mortensen U.H."/>
            <person name="Larsen T.O."/>
            <person name="Devries R.P."/>
            <person name="Grigoriev I.V."/>
            <person name="Machida M."/>
            <person name="Baker S.E."/>
            <person name="Andersen M.R."/>
            <person name="Cantor M.N."/>
            <person name="Hua S.X."/>
        </authorList>
    </citation>
    <scope>NUCLEOTIDE SEQUENCE [LARGE SCALE GENOMIC DNA]</scope>
    <source>
        <strain evidence="7 8">CBS 117616</strain>
    </source>
</reference>
<evidence type="ECO:0000256" key="4">
    <source>
        <dbReference type="ARBA" id="ARBA00022729"/>
    </source>
</evidence>
<dbReference type="SUPFAM" id="SSF51445">
    <property type="entry name" value="(Trans)glycosidases"/>
    <property type="match status" value="1"/>
</dbReference>
<evidence type="ECO:0000256" key="1">
    <source>
        <dbReference type="ARBA" id="ARBA00001231"/>
    </source>
</evidence>
<evidence type="ECO:0000259" key="6">
    <source>
        <dbReference type="Pfam" id="PF00728"/>
    </source>
</evidence>
<gene>
    <name evidence="7" type="ORF">BDV36DRAFT_311486</name>
</gene>
<dbReference type="EC" id="3.2.1.52" evidence="3"/>
<evidence type="ECO:0000313" key="7">
    <source>
        <dbReference type="EMBL" id="KAE8422382.1"/>
    </source>
</evidence>
<feature type="domain" description="Glycoside hydrolase family 20 catalytic" evidence="6">
    <location>
        <begin position="95"/>
        <end position="211"/>
    </location>
</feature>
<proteinExistence type="inferred from homology"/>
<protein>
    <recommendedName>
        <fullName evidence="3">beta-N-acetylhexosaminidase</fullName>
        <ecNumber evidence="3">3.2.1.52</ecNumber>
    </recommendedName>
</protein>
<dbReference type="Pfam" id="PF00728">
    <property type="entry name" value="Glyco_hydro_20"/>
    <property type="match status" value="2"/>
</dbReference>
<comment type="similarity">
    <text evidence="2">Belongs to the glycosyl hydrolase 20 family.</text>
</comment>
<dbReference type="Proteomes" id="UP000325395">
    <property type="component" value="Unassembled WGS sequence"/>
</dbReference>
<dbReference type="Gene3D" id="3.20.20.80">
    <property type="entry name" value="Glycosidases"/>
    <property type="match status" value="2"/>
</dbReference>
<dbReference type="InterPro" id="IPR025705">
    <property type="entry name" value="Beta_hexosaminidase_sua/sub"/>
</dbReference>
<accession>A0ABQ6WZ59</accession>
<dbReference type="InterPro" id="IPR017853">
    <property type="entry name" value="GH"/>
</dbReference>
<dbReference type="EMBL" id="ML735695">
    <property type="protein sequence ID" value="KAE8422382.1"/>
    <property type="molecule type" value="Genomic_DNA"/>
</dbReference>
<dbReference type="InterPro" id="IPR015883">
    <property type="entry name" value="Glyco_hydro_20_cat"/>
</dbReference>
<comment type="catalytic activity">
    <reaction evidence="1">
        <text>Hydrolysis of terminal non-reducing N-acetyl-D-hexosamine residues in N-acetyl-beta-D-hexosaminides.</text>
        <dbReference type="EC" id="3.2.1.52"/>
    </reaction>
</comment>
<evidence type="ECO:0000313" key="8">
    <source>
        <dbReference type="Proteomes" id="UP000325395"/>
    </source>
</evidence>
<evidence type="ECO:0000256" key="3">
    <source>
        <dbReference type="ARBA" id="ARBA00012663"/>
    </source>
</evidence>
<keyword evidence="5" id="KW-0378">Hydrolase</keyword>
<dbReference type="PANTHER" id="PTHR22600:SF26">
    <property type="entry name" value="BETA-N-ACETYLHEXOSAMINIDASE"/>
    <property type="match status" value="1"/>
</dbReference>
<sequence>MESSDLYHHRGFMLDTGRKFFPVRAILDLLTVLHEHNFNVFHWHIDDAESFPLLWPADRGLTDVSIRYSHAPHYYIPEDIHTVIMYAQKLGILRQPQIYSHITNLISTMDQYFQPPPPPLHHFGADEVAYIWHTNNDNQLFESFPHWLRNLCPNKSRIMWDYALTDAGKGSALDRDWIIQTWHNGVTQGVLDRGHRVIVSESDTFYIGNADADQLSAFRFPDHSNVLGLEVVWFTSEGDDPRDFRRSWVMEPIRAASKIRRRY</sequence>
<dbReference type="PRINTS" id="PR00738">
    <property type="entry name" value="GLHYDRLASE20"/>
</dbReference>
<evidence type="ECO:0000256" key="2">
    <source>
        <dbReference type="ARBA" id="ARBA00006285"/>
    </source>
</evidence>
<evidence type="ECO:0000256" key="5">
    <source>
        <dbReference type="ARBA" id="ARBA00022801"/>
    </source>
</evidence>